<sequence length="281" mass="29086">MMRKQSRSPCSSSSSAAVVSLCKVLLMVLALICTLETVSVEGEAAGRKREKQKKYETKKLKMRKQRGSSSAVSIWKALLILLALICALRPAQGGRGVSVGYPGPRSNKASSYYRGGGGCSSIDECDAPPAPGRAGAADAIGRNGALNPPRYPVPRIPGEPYTRPGRGCTVAYGCYGEKQQTQEVHAVSVRVNTKLEMTKHGSSSFGGALSLCKVILMVLALICTLHTASVQGGRAAAAIGGGGKGSVLDPTYTPPTTPGGSYTGGRGCRGPYRCPPGAGSP</sequence>
<keyword evidence="2" id="KW-0472">Membrane</keyword>
<evidence type="ECO:0000256" key="3">
    <source>
        <dbReference type="SAM" id="SignalP"/>
    </source>
</evidence>
<dbReference type="HOGENOM" id="CLU_991682_0_0_1"/>
<keyword evidence="2" id="KW-0812">Transmembrane</keyword>
<evidence type="ECO:0000313" key="4">
    <source>
        <dbReference type="EnsemblPlants" id="OBART10G19160.1"/>
    </source>
</evidence>
<keyword evidence="3" id="KW-0732">Signal</keyword>
<keyword evidence="2" id="KW-1133">Transmembrane helix</keyword>
<feature type="compositionally biased region" description="Low complexity" evidence="1">
    <location>
        <begin position="269"/>
        <end position="281"/>
    </location>
</feature>
<reference evidence="4" key="2">
    <citation type="submission" date="2015-03" db="UniProtKB">
        <authorList>
            <consortium name="EnsemblPlants"/>
        </authorList>
    </citation>
    <scope>IDENTIFICATION</scope>
</reference>
<evidence type="ECO:0000256" key="1">
    <source>
        <dbReference type="SAM" id="MobiDB-lite"/>
    </source>
</evidence>
<feature type="signal peptide" evidence="3">
    <location>
        <begin position="1"/>
        <end position="37"/>
    </location>
</feature>
<organism evidence="4">
    <name type="scientific">Oryza barthii</name>
    <dbReference type="NCBI Taxonomy" id="65489"/>
    <lineage>
        <taxon>Eukaryota</taxon>
        <taxon>Viridiplantae</taxon>
        <taxon>Streptophyta</taxon>
        <taxon>Embryophyta</taxon>
        <taxon>Tracheophyta</taxon>
        <taxon>Spermatophyta</taxon>
        <taxon>Magnoliopsida</taxon>
        <taxon>Liliopsida</taxon>
        <taxon>Poales</taxon>
        <taxon>Poaceae</taxon>
        <taxon>BOP clade</taxon>
        <taxon>Oryzoideae</taxon>
        <taxon>Oryzeae</taxon>
        <taxon>Oryzinae</taxon>
        <taxon>Oryza</taxon>
    </lineage>
</organism>
<reference evidence="4" key="1">
    <citation type="journal article" date="2009" name="Rice">
        <title>De Novo Next Generation Sequencing of Plant Genomes.</title>
        <authorList>
            <person name="Rounsley S."/>
            <person name="Marri P.R."/>
            <person name="Yu Y."/>
            <person name="He R."/>
            <person name="Sisneros N."/>
            <person name="Goicoechea J.L."/>
            <person name="Lee S.J."/>
            <person name="Angelova A."/>
            <person name="Kudrna D."/>
            <person name="Luo M."/>
            <person name="Affourtit J."/>
            <person name="Desany B."/>
            <person name="Knight J."/>
            <person name="Niazi F."/>
            <person name="Egholm M."/>
            <person name="Wing R.A."/>
        </authorList>
    </citation>
    <scope>NUCLEOTIDE SEQUENCE [LARGE SCALE GENOMIC DNA]</scope>
    <source>
        <strain evidence="4">cv. IRGC 105608</strain>
    </source>
</reference>
<protein>
    <submittedName>
        <fullName evidence="4">Uncharacterized protein</fullName>
    </submittedName>
</protein>
<dbReference type="STRING" id="65489.A0A0D3HGT6"/>
<proteinExistence type="predicted"/>
<dbReference type="AlphaFoldDB" id="A0A0D3HGT6"/>
<dbReference type="Gramene" id="OBART10G19160.1">
    <property type="protein sequence ID" value="OBART10G19160.1"/>
    <property type="gene ID" value="OBART10G19160"/>
</dbReference>
<dbReference type="PaxDb" id="65489-OBART10G19160.1"/>
<accession>A0A0D3HGT6</accession>
<dbReference type="EnsemblPlants" id="OBART10G19160.1">
    <property type="protein sequence ID" value="OBART10G19160.1"/>
    <property type="gene ID" value="OBART10G19160"/>
</dbReference>
<feature type="chain" id="PRO_5002263587" evidence="3">
    <location>
        <begin position="38"/>
        <end position="281"/>
    </location>
</feature>
<evidence type="ECO:0000256" key="2">
    <source>
        <dbReference type="SAM" id="Phobius"/>
    </source>
</evidence>
<dbReference type="Proteomes" id="UP000026960">
    <property type="component" value="Chromosome 10"/>
</dbReference>
<evidence type="ECO:0000313" key="5">
    <source>
        <dbReference type="Proteomes" id="UP000026960"/>
    </source>
</evidence>
<keyword evidence="5" id="KW-1185">Reference proteome</keyword>
<feature type="region of interest" description="Disordered" evidence="1">
    <location>
        <begin position="244"/>
        <end position="281"/>
    </location>
</feature>
<feature type="transmembrane region" description="Helical" evidence="2">
    <location>
        <begin position="68"/>
        <end position="88"/>
    </location>
</feature>
<name>A0A0D3HGT6_9ORYZ</name>